<protein>
    <submittedName>
        <fullName evidence="1">Uncharacterized protein</fullName>
    </submittedName>
</protein>
<dbReference type="AlphaFoldDB" id="A0A4C1WBD5"/>
<keyword evidence="2" id="KW-1185">Reference proteome</keyword>
<gene>
    <name evidence="1" type="ORF">EVAR_86372_1</name>
</gene>
<reference evidence="1 2" key="1">
    <citation type="journal article" date="2019" name="Commun. Biol.">
        <title>The bagworm genome reveals a unique fibroin gene that provides high tensile strength.</title>
        <authorList>
            <person name="Kono N."/>
            <person name="Nakamura H."/>
            <person name="Ohtoshi R."/>
            <person name="Tomita M."/>
            <person name="Numata K."/>
            <person name="Arakawa K."/>
        </authorList>
    </citation>
    <scope>NUCLEOTIDE SEQUENCE [LARGE SCALE GENOMIC DNA]</scope>
</reference>
<dbReference type="Proteomes" id="UP000299102">
    <property type="component" value="Unassembled WGS sequence"/>
</dbReference>
<evidence type="ECO:0000313" key="2">
    <source>
        <dbReference type="Proteomes" id="UP000299102"/>
    </source>
</evidence>
<name>A0A4C1WBD5_EUMVA</name>
<dbReference type="EMBL" id="BGZK01000502">
    <property type="protein sequence ID" value="GBP47455.1"/>
    <property type="molecule type" value="Genomic_DNA"/>
</dbReference>
<proteinExistence type="predicted"/>
<accession>A0A4C1WBD5</accession>
<comment type="caution">
    <text evidence="1">The sequence shown here is derived from an EMBL/GenBank/DDBJ whole genome shotgun (WGS) entry which is preliminary data.</text>
</comment>
<evidence type="ECO:0000313" key="1">
    <source>
        <dbReference type="EMBL" id="GBP47455.1"/>
    </source>
</evidence>
<organism evidence="1 2">
    <name type="scientific">Eumeta variegata</name>
    <name type="common">Bagworm moth</name>
    <name type="synonym">Eumeta japonica</name>
    <dbReference type="NCBI Taxonomy" id="151549"/>
    <lineage>
        <taxon>Eukaryota</taxon>
        <taxon>Metazoa</taxon>
        <taxon>Ecdysozoa</taxon>
        <taxon>Arthropoda</taxon>
        <taxon>Hexapoda</taxon>
        <taxon>Insecta</taxon>
        <taxon>Pterygota</taxon>
        <taxon>Neoptera</taxon>
        <taxon>Endopterygota</taxon>
        <taxon>Lepidoptera</taxon>
        <taxon>Glossata</taxon>
        <taxon>Ditrysia</taxon>
        <taxon>Tineoidea</taxon>
        <taxon>Psychidae</taxon>
        <taxon>Oiketicinae</taxon>
        <taxon>Eumeta</taxon>
    </lineage>
</organism>
<sequence length="120" mass="13820">MQIILHDHLSLRKRSSRWVPHKLTDEQKVGYESVGHRIRILYCVTSFGSPVVKCQAFEAESTGFDPNTRRIDFYVHYSSHHITHAPCIGEYVKPCRGRCRRISDIGRWKAPTRTGPAWGA</sequence>